<feature type="non-terminal residue" evidence="6">
    <location>
        <position position="180"/>
    </location>
</feature>
<dbReference type="InterPro" id="IPR036875">
    <property type="entry name" value="Znf_CCHC_sf"/>
</dbReference>
<dbReference type="InterPro" id="IPR001878">
    <property type="entry name" value="Znf_CCHC"/>
</dbReference>
<dbReference type="SMART" id="SM00343">
    <property type="entry name" value="ZnF_C2HC"/>
    <property type="match status" value="1"/>
</dbReference>
<keyword evidence="1" id="KW-0862">Zinc</keyword>
<name>A0A3M7S7V7_BRAPC</name>
<evidence type="ECO:0000259" key="5">
    <source>
        <dbReference type="PROSITE" id="PS50158"/>
    </source>
</evidence>
<keyword evidence="7" id="KW-1185">Reference proteome</keyword>
<evidence type="ECO:0000313" key="6">
    <source>
        <dbReference type="EMBL" id="RNA31913.1"/>
    </source>
</evidence>
<dbReference type="PROSITE" id="PS50158">
    <property type="entry name" value="ZF_CCHC"/>
    <property type="match status" value="1"/>
</dbReference>
<feature type="domain" description="CCHC-type" evidence="5">
    <location>
        <begin position="128"/>
        <end position="144"/>
    </location>
</feature>
<dbReference type="GO" id="GO:0008270">
    <property type="term" value="F:zinc ion binding"/>
    <property type="evidence" value="ECO:0007669"/>
    <property type="project" value="UniProtKB-KW"/>
</dbReference>
<feature type="compositionally biased region" description="Basic and acidic residues" evidence="3">
    <location>
        <begin position="16"/>
        <end position="36"/>
    </location>
</feature>
<dbReference type="SUPFAM" id="SSF57756">
    <property type="entry name" value="Retrovirus zinc finger-like domains"/>
    <property type="match status" value="1"/>
</dbReference>
<dbReference type="SUPFAM" id="SSF54928">
    <property type="entry name" value="RNA-binding domain, RBD"/>
    <property type="match status" value="1"/>
</dbReference>
<organism evidence="6 7">
    <name type="scientific">Brachionus plicatilis</name>
    <name type="common">Marine rotifer</name>
    <name type="synonym">Brachionus muelleri</name>
    <dbReference type="NCBI Taxonomy" id="10195"/>
    <lineage>
        <taxon>Eukaryota</taxon>
        <taxon>Metazoa</taxon>
        <taxon>Spiralia</taxon>
        <taxon>Gnathifera</taxon>
        <taxon>Rotifera</taxon>
        <taxon>Eurotatoria</taxon>
        <taxon>Monogononta</taxon>
        <taxon>Pseudotrocha</taxon>
        <taxon>Ploima</taxon>
        <taxon>Brachionidae</taxon>
        <taxon>Brachionus</taxon>
    </lineage>
</organism>
<dbReference type="Pfam" id="PF00076">
    <property type="entry name" value="RRM_1"/>
    <property type="match status" value="1"/>
</dbReference>
<protein>
    <submittedName>
        <fullName evidence="6">Splicing arginine serine-rich 7</fullName>
    </submittedName>
</protein>
<evidence type="ECO:0000256" key="1">
    <source>
        <dbReference type="PROSITE-ProRule" id="PRU00047"/>
    </source>
</evidence>
<dbReference type="STRING" id="10195.A0A3M7S7V7"/>
<evidence type="ECO:0000259" key="4">
    <source>
        <dbReference type="PROSITE" id="PS50102"/>
    </source>
</evidence>
<sequence length="180" mass="20674">MPRDRRSYSRSRSRSRSADRYRSDRGRDQGRDENDDCRLHIADLTEKVTQRDLESAFSKYGDVKEVWMAKNPPCFAFVVFKNKDDASVALREMDQRTVGPCRIRVTVARPRTRGAQMGFRKRWDPSMKCYQCGRSGHFARDCQDARGHVTDMRIVGESIRAPGQGRDRLDEAIPGTGQEA</sequence>
<dbReference type="Proteomes" id="UP000276133">
    <property type="component" value="Unassembled WGS sequence"/>
</dbReference>
<dbReference type="GO" id="GO:0003723">
    <property type="term" value="F:RNA binding"/>
    <property type="evidence" value="ECO:0007669"/>
    <property type="project" value="UniProtKB-UniRule"/>
</dbReference>
<dbReference type="InterPro" id="IPR035979">
    <property type="entry name" value="RBD_domain_sf"/>
</dbReference>
<accession>A0A3M7S7V7</accession>
<dbReference type="InterPro" id="IPR000504">
    <property type="entry name" value="RRM_dom"/>
</dbReference>
<feature type="region of interest" description="Disordered" evidence="3">
    <location>
        <begin position="1"/>
        <end position="36"/>
    </location>
</feature>
<keyword evidence="1" id="KW-0863">Zinc-finger</keyword>
<dbReference type="Gene3D" id="4.10.60.10">
    <property type="entry name" value="Zinc finger, CCHC-type"/>
    <property type="match status" value="1"/>
</dbReference>
<dbReference type="AlphaFoldDB" id="A0A3M7S7V7"/>
<dbReference type="EMBL" id="REGN01001879">
    <property type="protein sequence ID" value="RNA31913.1"/>
    <property type="molecule type" value="Genomic_DNA"/>
</dbReference>
<dbReference type="OrthoDB" id="5970at2759"/>
<dbReference type="PROSITE" id="PS50102">
    <property type="entry name" value="RRM"/>
    <property type="match status" value="1"/>
</dbReference>
<reference evidence="6 7" key="1">
    <citation type="journal article" date="2018" name="Sci. Rep.">
        <title>Genomic signatures of local adaptation to the degree of environmental predictability in rotifers.</title>
        <authorList>
            <person name="Franch-Gras L."/>
            <person name="Hahn C."/>
            <person name="Garcia-Roger E.M."/>
            <person name="Carmona M.J."/>
            <person name="Serra M."/>
            <person name="Gomez A."/>
        </authorList>
    </citation>
    <scope>NUCLEOTIDE SEQUENCE [LARGE SCALE GENOMIC DNA]</scope>
    <source>
        <strain evidence="6">HYR1</strain>
    </source>
</reference>
<feature type="region of interest" description="Disordered" evidence="3">
    <location>
        <begin position="160"/>
        <end position="180"/>
    </location>
</feature>
<comment type="caution">
    <text evidence="6">The sequence shown here is derived from an EMBL/GenBank/DDBJ whole genome shotgun (WGS) entry which is preliminary data.</text>
</comment>
<evidence type="ECO:0000256" key="2">
    <source>
        <dbReference type="PROSITE-ProRule" id="PRU00176"/>
    </source>
</evidence>
<proteinExistence type="predicted"/>
<evidence type="ECO:0000313" key="7">
    <source>
        <dbReference type="Proteomes" id="UP000276133"/>
    </source>
</evidence>
<keyword evidence="2" id="KW-0694">RNA-binding</keyword>
<dbReference type="SMART" id="SM00360">
    <property type="entry name" value="RRM"/>
    <property type="match status" value="1"/>
</dbReference>
<keyword evidence="1" id="KW-0479">Metal-binding</keyword>
<dbReference type="InterPro" id="IPR012677">
    <property type="entry name" value="Nucleotide-bd_a/b_plait_sf"/>
</dbReference>
<dbReference type="Pfam" id="PF00098">
    <property type="entry name" value="zf-CCHC"/>
    <property type="match status" value="1"/>
</dbReference>
<feature type="domain" description="RRM" evidence="4">
    <location>
        <begin position="37"/>
        <end position="110"/>
    </location>
</feature>
<dbReference type="PANTHER" id="PTHR48038:SF1">
    <property type="entry name" value="RIBONUCLEOPROTEIN RB97D"/>
    <property type="match status" value="1"/>
</dbReference>
<evidence type="ECO:0000256" key="3">
    <source>
        <dbReference type="SAM" id="MobiDB-lite"/>
    </source>
</evidence>
<dbReference type="Gene3D" id="3.30.70.330">
    <property type="match status" value="1"/>
</dbReference>
<dbReference type="PANTHER" id="PTHR48038">
    <property type="entry name" value="RIBONUCLEOPROTEIN RB97D"/>
    <property type="match status" value="1"/>
</dbReference>
<gene>
    <name evidence="6" type="ORF">BpHYR1_026421</name>
</gene>